<dbReference type="EMBL" id="SZOD01001145">
    <property type="protein sequence ID" value="TKI79280.1"/>
    <property type="molecule type" value="Genomic_DNA"/>
</dbReference>
<gene>
    <name evidence="1" type="ORF">FC701_32260</name>
</gene>
<evidence type="ECO:0000313" key="2">
    <source>
        <dbReference type="Proteomes" id="UP000305524"/>
    </source>
</evidence>
<sequence length="190" mass="21448">MSNHEKENNVKEKLRPLIVADVHEFADKYFLIAVMYEEGYVVANIVAPLHQIIEEGGTISNKLREIVLLNSRNPSKNMAFDVMTNTSVIYGELLKESEILCLLVEADRTTETKRTIDNPLVQECILGLLEEDEETRLKALVEARANRSIAETKAAVVQIAAESAELSKEKRSLFGKICDWFAKAWRGLKV</sequence>
<proteinExistence type="predicted"/>
<protein>
    <submittedName>
        <fullName evidence="1">Uncharacterized protein</fullName>
    </submittedName>
</protein>
<dbReference type="AlphaFoldDB" id="A0A4U2ZY10"/>
<comment type="caution">
    <text evidence="1">The sequence shown here is derived from an EMBL/GenBank/DDBJ whole genome shotgun (WGS) entry which is preliminary data.</text>
</comment>
<accession>A0A4U2ZY10</accession>
<dbReference type="RefSeq" id="WP_137059459.1">
    <property type="nucleotide sequence ID" value="NZ_SZOD01001145.1"/>
</dbReference>
<dbReference type="Proteomes" id="UP000305524">
    <property type="component" value="Unassembled WGS sequence"/>
</dbReference>
<name>A0A4U2ZY10_BACMY</name>
<evidence type="ECO:0000313" key="1">
    <source>
        <dbReference type="EMBL" id="TKI79280.1"/>
    </source>
</evidence>
<organism evidence="1 2">
    <name type="scientific">Bacillus mycoides</name>
    <dbReference type="NCBI Taxonomy" id="1405"/>
    <lineage>
        <taxon>Bacteria</taxon>
        <taxon>Bacillati</taxon>
        <taxon>Bacillota</taxon>
        <taxon>Bacilli</taxon>
        <taxon>Bacillales</taxon>
        <taxon>Bacillaceae</taxon>
        <taxon>Bacillus</taxon>
        <taxon>Bacillus cereus group</taxon>
    </lineage>
</organism>
<reference evidence="1 2" key="1">
    <citation type="journal article" date="2019" name="Environ. Microbiol.">
        <title>An active ?-lactamase is a part of an orchestrated cell wall stress resistance network of Bacillus subtilis and related rhizosphere species.</title>
        <authorList>
            <person name="Bucher T."/>
            <person name="Keren-Paz A."/>
            <person name="Hausser J."/>
            <person name="Olender T."/>
            <person name="Cytryn E."/>
            <person name="Kolodkin-Gal I."/>
        </authorList>
    </citation>
    <scope>NUCLEOTIDE SEQUENCE [LARGE SCALE GENOMIC DNA]</scope>
    <source>
        <strain evidence="1 2">I186</strain>
    </source>
</reference>